<evidence type="ECO:0000256" key="1">
    <source>
        <dbReference type="SAM" id="Phobius"/>
    </source>
</evidence>
<dbReference type="RefSeq" id="WP_146648392.1">
    <property type="nucleotide sequence ID" value="NZ_CP012333.1"/>
</dbReference>
<feature type="transmembrane region" description="Helical" evidence="1">
    <location>
        <begin position="32"/>
        <end position="51"/>
    </location>
</feature>
<sequence length="272" mass="29265">MPPARIVFWASTLAGIVFSIRSAIIGPPALPIAIACALFYLALLLCGVFFLKLRMFVDAIVHGDADARGVVLTFDDGPDPEHTPEVLSILDKHGAKATFFVIGRKAEKHPELVREILARGHAVGVHSWAHDRLFSLRGASRVRADLARAKKSLEGITGKPATLFRPPIGHTNPTIAREADLIGLETIGWSVAARDGLASTKPADVIARISRGLEDGAIVLLHDAPERGTRRPAGVVALPAILDRIASKNLVVAHLPDWLRDEEEPSAAEEAR</sequence>
<proteinExistence type="predicted"/>
<dbReference type="Proteomes" id="UP000064967">
    <property type="component" value="Chromosome"/>
</dbReference>
<name>A0A0K1PUN0_9BACT</name>
<dbReference type="PANTHER" id="PTHR10587">
    <property type="entry name" value="GLYCOSYL TRANSFERASE-RELATED"/>
    <property type="match status" value="1"/>
</dbReference>
<dbReference type="PROSITE" id="PS51677">
    <property type="entry name" value="NODB"/>
    <property type="match status" value="1"/>
</dbReference>
<dbReference type="SUPFAM" id="SSF88713">
    <property type="entry name" value="Glycoside hydrolase/deacetylase"/>
    <property type="match status" value="1"/>
</dbReference>
<keyword evidence="4" id="KW-1185">Reference proteome</keyword>
<dbReference type="InterPro" id="IPR050248">
    <property type="entry name" value="Polysacc_deacetylase_ArnD"/>
</dbReference>
<accession>A0A0K1PUN0</accession>
<keyword evidence="1" id="KW-0472">Membrane</keyword>
<feature type="domain" description="NodB homology" evidence="2">
    <location>
        <begin position="68"/>
        <end position="253"/>
    </location>
</feature>
<dbReference type="AlphaFoldDB" id="A0A0K1PUN0"/>
<reference evidence="3 4" key="1">
    <citation type="submission" date="2015-08" db="EMBL/GenBank/DDBJ databases">
        <authorList>
            <person name="Babu N.S."/>
            <person name="Beckwith C.J."/>
            <person name="Beseler K.G."/>
            <person name="Brison A."/>
            <person name="Carone J.V."/>
            <person name="Caskin T.P."/>
            <person name="Diamond M."/>
            <person name="Durham M.E."/>
            <person name="Foxe J.M."/>
            <person name="Go M."/>
            <person name="Henderson B.A."/>
            <person name="Jones I.B."/>
            <person name="McGettigan J.A."/>
            <person name="Micheletti S.J."/>
            <person name="Nasrallah M.E."/>
            <person name="Ortiz D."/>
            <person name="Piller C.R."/>
            <person name="Privatt S.R."/>
            <person name="Schneider S.L."/>
            <person name="Sharp S."/>
            <person name="Smith T.C."/>
            <person name="Stanton J.D."/>
            <person name="Ullery H.E."/>
            <person name="Wilson R.J."/>
            <person name="Serrano M.G."/>
            <person name="Buck G."/>
            <person name="Lee V."/>
            <person name="Wang Y."/>
            <person name="Carvalho R."/>
            <person name="Voegtly L."/>
            <person name="Shi R."/>
            <person name="Duckworth R."/>
            <person name="Johnson A."/>
            <person name="Loviza R."/>
            <person name="Walstead R."/>
            <person name="Shah Z."/>
            <person name="Kiflezghi M."/>
            <person name="Wade K."/>
            <person name="Ball S.L."/>
            <person name="Bradley K.W."/>
            <person name="Asai D.J."/>
            <person name="Bowman C.A."/>
            <person name="Russell D.A."/>
            <person name="Pope W.H."/>
            <person name="Jacobs-Sera D."/>
            <person name="Hendrix R.W."/>
            <person name="Hatfull G.F."/>
        </authorList>
    </citation>
    <scope>NUCLEOTIDE SEQUENCE [LARGE SCALE GENOMIC DNA]</scope>
    <source>
        <strain evidence="3 4">DSM 27648</strain>
    </source>
</reference>
<protein>
    <submittedName>
        <fullName evidence="3">Polysaccharide deacetylase</fullName>
    </submittedName>
</protein>
<keyword evidence="1" id="KW-0812">Transmembrane</keyword>
<dbReference type="OrthoDB" id="5352625at2"/>
<organism evidence="3 4">
    <name type="scientific">Labilithrix luteola</name>
    <dbReference type="NCBI Taxonomy" id="1391654"/>
    <lineage>
        <taxon>Bacteria</taxon>
        <taxon>Pseudomonadati</taxon>
        <taxon>Myxococcota</taxon>
        <taxon>Polyangia</taxon>
        <taxon>Polyangiales</taxon>
        <taxon>Labilitrichaceae</taxon>
        <taxon>Labilithrix</taxon>
    </lineage>
</organism>
<evidence type="ECO:0000259" key="2">
    <source>
        <dbReference type="PROSITE" id="PS51677"/>
    </source>
</evidence>
<dbReference type="EMBL" id="CP012333">
    <property type="protein sequence ID" value="AKU97222.1"/>
    <property type="molecule type" value="Genomic_DNA"/>
</dbReference>
<dbReference type="GO" id="GO:0016810">
    <property type="term" value="F:hydrolase activity, acting on carbon-nitrogen (but not peptide) bonds"/>
    <property type="evidence" value="ECO:0007669"/>
    <property type="project" value="InterPro"/>
</dbReference>
<dbReference type="STRING" id="1391654.AKJ09_03886"/>
<dbReference type="GO" id="GO:0005975">
    <property type="term" value="P:carbohydrate metabolic process"/>
    <property type="evidence" value="ECO:0007669"/>
    <property type="project" value="InterPro"/>
</dbReference>
<dbReference type="InterPro" id="IPR011330">
    <property type="entry name" value="Glyco_hydro/deAcase_b/a-brl"/>
</dbReference>
<dbReference type="InterPro" id="IPR002509">
    <property type="entry name" value="NODB_dom"/>
</dbReference>
<evidence type="ECO:0000313" key="4">
    <source>
        <dbReference type="Proteomes" id="UP000064967"/>
    </source>
</evidence>
<dbReference type="Gene3D" id="3.20.20.370">
    <property type="entry name" value="Glycoside hydrolase/deacetylase"/>
    <property type="match status" value="1"/>
</dbReference>
<evidence type="ECO:0000313" key="3">
    <source>
        <dbReference type="EMBL" id="AKU97222.1"/>
    </source>
</evidence>
<gene>
    <name evidence="3" type="ORF">AKJ09_03886</name>
</gene>
<dbReference type="PANTHER" id="PTHR10587:SF137">
    <property type="entry name" value="4-DEOXY-4-FORMAMIDO-L-ARABINOSE-PHOSPHOUNDECAPRENOL DEFORMYLASE ARND-RELATED"/>
    <property type="match status" value="1"/>
</dbReference>
<dbReference type="Pfam" id="PF01522">
    <property type="entry name" value="Polysacc_deac_1"/>
    <property type="match status" value="1"/>
</dbReference>
<dbReference type="KEGG" id="llu:AKJ09_03886"/>
<keyword evidence="1" id="KW-1133">Transmembrane helix</keyword>
<dbReference type="CDD" id="cd10917">
    <property type="entry name" value="CE4_NodB_like_6s_7s"/>
    <property type="match status" value="1"/>
</dbReference>